<dbReference type="GO" id="GO:0000462">
    <property type="term" value="P:maturation of SSU-rRNA from tricistronic rRNA transcript (SSU-rRNA, 5.8S rRNA, LSU-rRNA)"/>
    <property type="evidence" value="ECO:0007669"/>
    <property type="project" value="TreeGrafter"/>
</dbReference>
<feature type="compositionally biased region" description="Basic residues" evidence="1">
    <location>
        <begin position="1"/>
        <end position="17"/>
    </location>
</feature>
<feature type="compositionally biased region" description="Acidic residues" evidence="1">
    <location>
        <begin position="60"/>
        <end position="69"/>
    </location>
</feature>
<evidence type="ECO:0000313" key="2">
    <source>
        <dbReference type="EMBL" id="KAJ4826898.1"/>
    </source>
</evidence>
<evidence type="ECO:0000313" key="3">
    <source>
        <dbReference type="Proteomes" id="UP001141552"/>
    </source>
</evidence>
<comment type="caution">
    <text evidence="2">The sequence shown here is derived from an EMBL/GenBank/DDBJ whole genome shotgun (WGS) entry which is preliminary data.</text>
</comment>
<dbReference type="GO" id="GO:0034511">
    <property type="term" value="F:U3 snoRNA binding"/>
    <property type="evidence" value="ECO:0007669"/>
    <property type="project" value="InterPro"/>
</dbReference>
<dbReference type="Proteomes" id="UP001141552">
    <property type="component" value="Unassembled WGS sequence"/>
</dbReference>
<reference evidence="2" key="1">
    <citation type="submission" date="2022-02" db="EMBL/GenBank/DDBJ databases">
        <authorList>
            <person name="Henning P.M."/>
            <person name="McCubbin A.G."/>
            <person name="Shore J.S."/>
        </authorList>
    </citation>
    <scope>NUCLEOTIDE SEQUENCE</scope>
    <source>
        <strain evidence="2">F60SS</strain>
        <tissue evidence="2">Leaves</tissue>
    </source>
</reference>
<feature type="compositionally biased region" description="Basic residues" evidence="1">
    <location>
        <begin position="27"/>
        <end position="37"/>
    </location>
</feature>
<dbReference type="AlphaFoldDB" id="A0A9Q0F8H9"/>
<reference evidence="2" key="2">
    <citation type="journal article" date="2023" name="Plants (Basel)">
        <title>Annotation of the Turnera subulata (Passifloraceae) Draft Genome Reveals the S-Locus Evolved after the Divergence of Turneroideae from Passifloroideae in a Stepwise Manner.</title>
        <authorList>
            <person name="Henning P.M."/>
            <person name="Roalson E.H."/>
            <person name="Mir W."/>
            <person name="McCubbin A.G."/>
            <person name="Shore J.S."/>
        </authorList>
    </citation>
    <scope>NUCLEOTIDE SEQUENCE</scope>
    <source>
        <strain evidence="2">F60SS</strain>
    </source>
</reference>
<accession>A0A9Q0F8H9</accession>
<dbReference type="GO" id="GO:0032040">
    <property type="term" value="C:small-subunit processome"/>
    <property type="evidence" value="ECO:0007669"/>
    <property type="project" value="TreeGrafter"/>
</dbReference>
<evidence type="ECO:0000256" key="1">
    <source>
        <dbReference type="SAM" id="MobiDB-lite"/>
    </source>
</evidence>
<protein>
    <submittedName>
        <fullName evidence="2">Uncharacterized protein</fullName>
    </submittedName>
</protein>
<name>A0A9Q0F8H9_9ROSI</name>
<feature type="region of interest" description="Disordered" evidence="1">
    <location>
        <begin position="1"/>
        <end position="89"/>
    </location>
</feature>
<dbReference type="PANTHER" id="PTHR12933:SF0">
    <property type="entry name" value="U3 SMALL NUCLEOLAR RNA-ASSOCIATED PROTEIN 25 HOMOLOG"/>
    <property type="match status" value="1"/>
</dbReference>
<keyword evidence="3" id="KW-1185">Reference proteome</keyword>
<gene>
    <name evidence="2" type="ORF">Tsubulata_010085</name>
</gene>
<dbReference type="PANTHER" id="PTHR12933">
    <property type="entry name" value="ORF PROTEIN-RELATED"/>
    <property type="match status" value="1"/>
</dbReference>
<organism evidence="2 3">
    <name type="scientific">Turnera subulata</name>
    <dbReference type="NCBI Taxonomy" id="218843"/>
    <lineage>
        <taxon>Eukaryota</taxon>
        <taxon>Viridiplantae</taxon>
        <taxon>Streptophyta</taxon>
        <taxon>Embryophyta</taxon>
        <taxon>Tracheophyta</taxon>
        <taxon>Spermatophyta</taxon>
        <taxon>Magnoliopsida</taxon>
        <taxon>eudicotyledons</taxon>
        <taxon>Gunneridae</taxon>
        <taxon>Pentapetalae</taxon>
        <taxon>rosids</taxon>
        <taxon>fabids</taxon>
        <taxon>Malpighiales</taxon>
        <taxon>Passifloraceae</taxon>
        <taxon>Turnera</taxon>
    </lineage>
</organism>
<dbReference type="GO" id="GO:0019843">
    <property type="term" value="F:rRNA binding"/>
    <property type="evidence" value="ECO:0007669"/>
    <property type="project" value="TreeGrafter"/>
</dbReference>
<dbReference type="EMBL" id="JAKUCV010006548">
    <property type="protein sequence ID" value="KAJ4826898.1"/>
    <property type="molecule type" value="Genomic_DNA"/>
</dbReference>
<dbReference type="InterPro" id="IPR010678">
    <property type="entry name" value="UTP25"/>
</dbReference>
<proteinExistence type="predicted"/>
<sequence>MEKRKQPGLRRGLKRHNPRGEADLTRNKHTKRNRNLRHSAYEELPADVFRKRQRQRDGESDAEEDELEISETTSLSGEEDSGKEGGIVNDIEAVELDDDQLASETDQEQKLVMNVQSTVEASISNSSFHAHLGQNLSEEEIESLSQKKWKYKWDVPALDMADCKWIGTGECFLKGDDLEVQA</sequence>